<accession>A0A075WT90</accession>
<dbReference type="RefSeq" id="WP_038062217.1">
    <property type="nucleotide sequence ID" value="NZ_CP008796.1"/>
</dbReference>
<dbReference type="SUPFAM" id="SSF143243">
    <property type="entry name" value="Nqo5-like"/>
    <property type="match status" value="1"/>
</dbReference>
<name>A0A075WT90_9BACT</name>
<reference evidence="2 3" key="1">
    <citation type="journal article" date="2015" name="Genome Announc.">
        <title>Genome Sequence of a Sulfate-Reducing Thermophilic Bacterium, Thermodesulfobacterium commune DSM 2178T (Phylum Thermodesulfobacteria).</title>
        <authorList>
            <person name="Bhatnagar S."/>
            <person name="Badger J.H."/>
            <person name="Madupu R."/>
            <person name="Khouri H.M."/>
            <person name="O'Connor E.M."/>
            <person name="Robb F.T."/>
            <person name="Ward N.L."/>
            <person name="Eisen J.A."/>
        </authorList>
    </citation>
    <scope>NUCLEOTIDE SEQUENCE [LARGE SCALE GENOMIC DNA]</scope>
    <source>
        <strain evidence="2 3">DSM 2178</strain>
    </source>
</reference>
<evidence type="ECO:0000313" key="2">
    <source>
        <dbReference type="EMBL" id="AIH04514.1"/>
    </source>
</evidence>
<dbReference type="Proteomes" id="UP000028481">
    <property type="component" value="Chromosome"/>
</dbReference>
<dbReference type="PaxDb" id="289377-HL41_07345"/>
<dbReference type="Pfam" id="PF00329">
    <property type="entry name" value="Complex1_30kDa"/>
    <property type="match status" value="1"/>
</dbReference>
<dbReference type="HOGENOM" id="CLU_2060325_0_0_0"/>
<dbReference type="OrthoDB" id="9815052at2"/>
<dbReference type="EMBL" id="CP008796">
    <property type="protein sequence ID" value="AIH04514.1"/>
    <property type="molecule type" value="Genomic_DNA"/>
</dbReference>
<protein>
    <recommendedName>
        <fullName evidence="1">NADH:ubiquinone oxidoreductase 30kDa subunit domain-containing protein</fullName>
    </recommendedName>
</protein>
<gene>
    <name evidence="2" type="ORF">HL41_07345</name>
</gene>
<dbReference type="STRING" id="289377.HL41_07345"/>
<dbReference type="InterPro" id="IPR037232">
    <property type="entry name" value="NADH_quin_OxRdtase_su_C/D-like"/>
</dbReference>
<dbReference type="GO" id="GO:0008137">
    <property type="term" value="F:NADH dehydrogenase (ubiquinone) activity"/>
    <property type="evidence" value="ECO:0007669"/>
    <property type="project" value="InterPro"/>
</dbReference>
<evidence type="ECO:0000259" key="1">
    <source>
        <dbReference type="Pfam" id="PF00329"/>
    </source>
</evidence>
<proteinExistence type="predicted"/>
<feature type="domain" description="NADH:ubiquinone oxidoreductase 30kDa subunit" evidence="1">
    <location>
        <begin position="6"/>
        <end position="103"/>
    </location>
</feature>
<evidence type="ECO:0000313" key="3">
    <source>
        <dbReference type="Proteomes" id="UP000028481"/>
    </source>
</evidence>
<dbReference type="Gene3D" id="3.30.460.80">
    <property type="entry name" value="NADH:ubiquinone oxidoreductase, 30kDa subunit"/>
    <property type="match status" value="1"/>
</dbReference>
<dbReference type="KEGG" id="tcm:HL41_07345"/>
<dbReference type="eggNOG" id="COG0852">
    <property type="taxonomic scope" value="Bacteria"/>
</dbReference>
<dbReference type="InterPro" id="IPR001268">
    <property type="entry name" value="NADH_UbQ_OxRdtase_30kDa_su"/>
</dbReference>
<sequence>MRINLLDKAKKLKNLGARYITTVAYLNPDTGDKVVVTHLFDLNGKLEELTYEAEFSETLESIKEVYPAVEWSEREIMELYGIEFSGYPEEEKNLLLSSGGHPFPLLEVEKQKVSRKRHE</sequence>
<keyword evidence="3" id="KW-1185">Reference proteome</keyword>
<dbReference type="AlphaFoldDB" id="A0A075WT90"/>
<organism evidence="2 3">
    <name type="scientific">Thermodesulfobacterium commune DSM 2178</name>
    <dbReference type="NCBI Taxonomy" id="289377"/>
    <lineage>
        <taxon>Bacteria</taxon>
        <taxon>Pseudomonadati</taxon>
        <taxon>Thermodesulfobacteriota</taxon>
        <taxon>Thermodesulfobacteria</taxon>
        <taxon>Thermodesulfobacteriales</taxon>
        <taxon>Thermodesulfobacteriaceae</taxon>
        <taxon>Thermodesulfobacterium</taxon>
    </lineage>
</organism>